<name>A0A0F9QW56_9ZZZZ</name>
<feature type="domain" description="Glycosyltransferase 2-like" evidence="1">
    <location>
        <begin position="129"/>
        <end position="244"/>
    </location>
</feature>
<dbReference type="EMBL" id="LAZR01004353">
    <property type="protein sequence ID" value="KKN09393.1"/>
    <property type="molecule type" value="Genomic_DNA"/>
</dbReference>
<dbReference type="InterPro" id="IPR028098">
    <property type="entry name" value="Glyco_trans_4-like_N"/>
</dbReference>
<evidence type="ECO:0008006" key="4">
    <source>
        <dbReference type="Google" id="ProtNLM"/>
    </source>
</evidence>
<dbReference type="InterPro" id="IPR001173">
    <property type="entry name" value="Glyco_trans_2-like"/>
</dbReference>
<reference evidence="3" key="1">
    <citation type="journal article" date="2015" name="Nature">
        <title>Complex archaea that bridge the gap between prokaryotes and eukaryotes.</title>
        <authorList>
            <person name="Spang A."/>
            <person name="Saw J.H."/>
            <person name="Jorgensen S.L."/>
            <person name="Zaremba-Niedzwiedzka K."/>
            <person name="Martijn J."/>
            <person name="Lind A.E."/>
            <person name="van Eijk R."/>
            <person name="Schleper C."/>
            <person name="Guy L."/>
            <person name="Ettema T.J."/>
        </authorList>
    </citation>
    <scope>NUCLEOTIDE SEQUENCE</scope>
</reference>
<feature type="domain" description="Glycosyltransferase subfamily 4-like N-terminal" evidence="2">
    <location>
        <begin position="471"/>
        <end position="624"/>
    </location>
</feature>
<dbReference type="Gene3D" id="3.40.50.2000">
    <property type="entry name" value="Glycogen Phosphorylase B"/>
    <property type="match status" value="2"/>
</dbReference>
<dbReference type="CDD" id="cd06433">
    <property type="entry name" value="GT_2_WfgS_like"/>
    <property type="match status" value="1"/>
</dbReference>
<sequence length="695" mass="78577">MTSLSYLDETNAFIRAGDWPAAQQRLIEAIGGTGGRFFLYHERLGDVYLAQGDLLRARASYDHAQALNPAAGWITAKLADLDSRIPAPPEPFCGQFDRYPDLTGRRQAEGGQRLRGNLRESRPDLPLVTIVTAVYDNSSTFQRCIDSVRAQTYPNVEYIIVDGGSPAGTLDILRANDDAIDYYISEPDDGIYSAMNKGIRLARGEYVCLLNSDDRHDPDFVTRSVETALAAKDPVDIVYSDFYDGDTRLPARPLDAGILLGNLNINHCTFLVHKSCYDAIGPYSEELRIVSDMVWIRRAYSEGCRFARLPEAYFRFSHGGLSSGNSAERRDMIIKENAACYRQDFPFLTPQEAETLYLLRFTDRWLETAEEIGQRHAGHPLFREALAGYVTHCLRDRGAFALPHTEADGKFGTYVRVADAFGVDRRHIRIATSQGCLSKILGGIADLPRKPAMPGRKRILHYATVFSAPSETFIYDLATRLEDETIHDNVFLYQQPQLRAERPYAKAVHLSWPDFRPEVYREIYRYIIETLGIDLIIAHFAINEHRLHQRVGDLGLEIPTIVMTHGIDVFKLKEPSAYRDHVMNRLAMRENVTFTAVSDYLRDELVAAGLAPDRITVLPNTVNDRFYRHRKTDDFHDGQRTLRLLCMGRLIAWKGHRHLIDALASFRDSCTGDFELTIVYGNGDDELKALRAQAA</sequence>
<dbReference type="InterPro" id="IPR029044">
    <property type="entry name" value="Nucleotide-diphossugar_trans"/>
</dbReference>
<accession>A0A0F9QW56</accession>
<protein>
    <recommendedName>
        <fullName evidence="4">Glycosyltransferase 2-like domain-containing protein</fullName>
    </recommendedName>
</protein>
<dbReference type="AlphaFoldDB" id="A0A0F9QW56"/>
<dbReference type="Pfam" id="PF13439">
    <property type="entry name" value="Glyco_transf_4"/>
    <property type="match status" value="1"/>
</dbReference>
<evidence type="ECO:0000259" key="2">
    <source>
        <dbReference type="Pfam" id="PF13439"/>
    </source>
</evidence>
<feature type="non-terminal residue" evidence="3">
    <location>
        <position position="695"/>
    </location>
</feature>
<comment type="caution">
    <text evidence="3">The sequence shown here is derived from an EMBL/GenBank/DDBJ whole genome shotgun (WGS) entry which is preliminary data.</text>
</comment>
<dbReference type="CDD" id="cd03801">
    <property type="entry name" value="GT4_PimA-like"/>
    <property type="match status" value="1"/>
</dbReference>
<dbReference type="PANTHER" id="PTHR43685:SF11">
    <property type="entry name" value="GLYCOSYLTRANSFERASE TAGX-RELATED"/>
    <property type="match status" value="1"/>
</dbReference>
<evidence type="ECO:0000313" key="3">
    <source>
        <dbReference type="EMBL" id="KKN09393.1"/>
    </source>
</evidence>
<dbReference type="SUPFAM" id="SSF53448">
    <property type="entry name" value="Nucleotide-diphospho-sugar transferases"/>
    <property type="match status" value="1"/>
</dbReference>
<dbReference type="SUPFAM" id="SSF53756">
    <property type="entry name" value="UDP-Glycosyltransferase/glycogen phosphorylase"/>
    <property type="match status" value="1"/>
</dbReference>
<dbReference type="PANTHER" id="PTHR43685">
    <property type="entry name" value="GLYCOSYLTRANSFERASE"/>
    <property type="match status" value="1"/>
</dbReference>
<proteinExistence type="predicted"/>
<gene>
    <name evidence="3" type="ORF">LCGC14_1047110</name>
</gene>
<dbReference type="Pfam" id="PF00535">
    <property type="entry name" value="Glycos_transf_2"/>
    <property type="match status" value="1"/>
</dbReference>
<organism evidence="3">
    <name type="scientific">marine sediment metagenome</name>
    <dbReference type="NCBI Taxonomy" id="412755"/>
    <lineage>
        <taxon>unclassified sequences</taxon>
        <taxon>metagenomes</taxon>
        <taxon>ecological metagenomes</taxon>
    </lineage>
</organism>
<dbReference type="Gene3D" id="3.90.550.10">
    <property type="entry name" value="Spore Coat Polysaccharide Biosynthesis Protein SpsA, Chain A"/>
    <property type="match status" value="1"/>
</dbReference>
<dbReference type="InterPro" id="IPR050834">
    <property type="entry name" value="Glycosyltransf_2"/>
</dbReference>
<evidence type="ECO:0000259" key="1">
    <source>
        <dbReference type="Pfam" id="PF00535"/>
    </source>
</evidence>